<dbReference type="InterPro" id="IPR051604">
    <property type="entry name" value="Ergot_Alk_Oxidoreductase"/>
</dbReference>
<reference evidence="2 3" key="1">
    <citation type="submission" date="2018-05" db="EMBL/GenBank/DDBJ databases">
        <title>Genomic Encyclopedia of Type Strains, Phase IV (KMG-V): Genome sequencing to study the core and pangenomes of soil and plant-associated prokaryotes.</title>
        <authorList>
            <person name="Whitman W."/>
        </authorList>
    </citation>
    <scope>NUCLEOTIDE SEQUENCE [LARGE SCALE GENOMIC DNA]</scope>
    <source>
        <strain evidence="2 3">SLV-132</strain>
    </source>
</reference>
<organism evidence="2 3">
    <name type="scientific">Cupriavidus plantarum</name>
    <dbReference type="NCBI Taxonomy" id="942865"/>
    <lineage>
        <taxon>Bacteria</taxon>
        <taxon>Pseudomonadati</taxon>
        <taxon>Pseudomonadota</taxon>
        <taxon>Betaproteobacteria</taxon>
        <taxon>Burkholderiales</taxon>
        <taxon>Burkholderiaceae</taxon>
        <taxon>Cupriavidus</taxon>
    </lineage>
</organism>
<dbReference type="RefSeq" id="WP_109583942.1">
    <property type="nucleotide sequence ID" value="NZ_QGGT01000003.1"/>
</dbReference>
<gene>
    <name evidence="2" type="ORF">C7419_103176</name>
</gene>
<protein>
    <submittedName>
        <fullName evidence="2">Uncharacterized protein YbjT (DUF2867 family)</fullName>
    </submittedName>
</protein>
<dbReference type="InterPro" id="IPR036291">
    <property type="entry name" value="NAD(P)-bd_dom_sf"/>
</dbReference>
<sequence length="293" mass="32444">MAQRKYLITGATGKTGVHTIRHLLAQGHAVRAFVHQEDARSEALREQGAEIFVGDLLEHDDVIQAMEGVAGAYLCYPVRPGYIQATSYFADAARRAGVEVVVEMSQISAREDSKSHAARDHWIAERVLDWSGVPTVHIRPTYFSEWLTFPWVRDPLVNEGKITLPYGNGRHAPIAAEDQARFIASVLTQPEGHIGRIYSLFGPVELNQQEIADEIGKVLGRTITYAPSTLEQYRAHLESYNLPEFLIQHFLATAVDYQNGIFSGVDGVIAEVTGQSPQTVAAFVQSNREAFEA</sequence>
<dbReference type="SUPFAM" id="SSF51735">
    <property type="entry name" value="NAD(P)-binding Rossmann-fold domains"/>
    <property type="match status" value="1"/>
</dbReference>
<evidence type="ECO:0000313" key="2">
    <source>
        <dbReference type="EMBL" id="PWK33857.1"/>
    </source>
</evidence>
<name>A0A316ET28_9BURK</name>
<dbReference type="Proteomes" id="UP000245754">
    <property type="component" value="Unassembled WGS sequence"/>
</dbReference>
<dbReference type="InterPro" id="IPR008030">
    <property type="entry name" value="NmrA-like"/>
</dbReference>
<feature type="domain" description="NmrA-like" evidence="1">
    <location>
        <begin position="6"/>
        <end position="244"/>
    </location>
</feature>
<proteinExistence type="predicted"/>
<dbReference type="EMBL" id="QGGT01000003">
    <property type="protein sequence ID" value="PWK33857.1"/>
    <property type="molecule type" value="Genomic_DNA"/>
</dbReference>
<comment type="caution">
    <text evidence="2">The sequence shown here is derived from an EMBL/GenBank/DDBJ whole genome shotgun (WGS) entry which is preliminary data.</text>
</comment>
<keyword evidence="3" id="KW-1185">Reference proteome</keyword>
<evidence type="ECO:0000313" key="3">
    <source>
        <dbReference type="Proteomes" id="UP000245754"/>
    </source>
</evidence>
<accession>A0A316ET28</accession>
<dbReference type="PANTHER" id="PTHR43162:SF1">
    <property type="entry name" value="PRESTALK A DIFFERENTIATION PROTEIN A"/>
    <property type="match status" value="1"/>
</dbReference>
<dbReference type="AlphaFoldDB" id="A0A316ET28"/>
<evidence type="ECO:0000259" key="1">
    <source>
        <dbReference type="Pfam" id="PF05368"/>
    </source>
</evidence>
<dbReference type="PANTHER" id="PTHR43162">
    <property type="match status" value="1"/>
</dbReference>
<dbReference type="Pfam" id="PF05368">
    <property type="entry name" value="NmrA"/>
    <property type="match status" value="1"/>
</dbReference>
<dbReference type="Gene3D" id="3.40.50.720">
    <property type="entry name" value="NAD(P)-binding Rossmann-like Domain"/>
    <property type="match status" value="1"/>
</dbReference>
<dbReference type="Gene3D" id="3.90.25.10">
    <property type="entry name" value="UDP-galactose 4-epimerase, domain 1"/>
    <property type="match status" value="1"/>
</dbReference>